<dbReference type="InterPro" id="IPR028087">
    <property type="entry name" value="Tad_N"/>
</dbReference>
<feature type="transmembrane region" description="Helical" evidence="1">
    <location>
        <begin position="21"/>
        <end position="43"/>
    </location>
</feature>
<keyword evidence="1" id="KW-0472">Membrane</keyword>
<name>A0A917F2M5_9MICO</name>
<dbReference type="Proteomes" id="UP000605670">
    <property type="component" value="Unassembled WGS sequence"/>
</dbReference>
<reference evidence="3" key="1">
    <citation type="journal article" date="2014" name="Int. J. Syst. Evol. Microbiol.">
        <title>Complete genome sequence of Corynebacterium casei LMG S-19264T (=DSM 44701T), isolated from a smear-ripened cheese.</title>
        <authorList>
            <consortium name="US DOE Joint Genome Institute (JGI-PGF)"/>
            <person name="Walter F."/>
            <person name="Albersmeier A."/>
            <person name="Kalinowski J."/>
            <person name="Ruckert C."/>
        </authorList>
    </citation>
    <scope>NUCLEOTIDE SEQUENCE</scope>
    <source>
        <strain evidence="3">CGMCC 1.12160</strain>
    </source>
</reference>
<sequence>MQRLIRRLTSERERGATVVTFALFTLVMLGFVGLGVDGAAVFAKRQHVQTGADAAAFALAQEYALTGCIEDAALALEYAKPNVPNEQDTTAVDDVVCGMEGDIPWVRVNASAEQPPFFLQAVGAGAIRVPASATVEWGSPVAGKGFPLAFSECAFEEHEIDESFELWVPKDETYEYPACAGYSYPAGGFGFLEADDCEAEFTSVEDGSGELPGVPGNSANTVDCDWGAQIGKTVFVPVFYDVSDQNGADATYFVEKFAAFELQGIHIQQTGPGGWYPSSFRTSGYCADEPTSPSEWMKHCVYGKLVGYVSIEDHWELGPVDPTSETLIIRLKN</sequence>
<evidence type="ECO:0000256" key="1">
    <source>
        <dbReference type="SAM" id="Phobius"/>
    </source>
</evidence>
<dbReference type="RefSeq" id="WP_188428494.1">
    <property type="nucleotide sequence ID" value="NZ_BAABKH010000005.1"/>
</dbReference>
<organism evidence="3 4">
    <name type="scientific">Ornithinimicrobium tianjinense</name>
    <dbReference type="NCBI Taxonomy" id="1195761"/>
    <lineage>
        <taxon>Bacteria</taxon>
        <taxon>Bacillati</taxon>
        <taxon>Actinomycetota</taxon>
        <taxon>Actinomycetes</taxon>
        <taxon>Micrococcales</taxon>
        <taxon>Ornithinimicrobiaceae</taxon>
        <taxon>Ornithinimicrobium</taxon>
    </lineage>
</organism>
<proteinExistence type="predicted"/>
<comment type="caution">
    <text evidence="3">The sequence shown here is derived from an EMBL/GenBank/DDBJ whole genome shotgun (WGS) entry which is preliminary data.</text>
</comment>
<accession>A0A917F2M5</accession>
<evidence type="ECO:0000259" key="2">
    <source>
        <dbReference type="Pfam" id="PF13400"/>
    </source>
</evidence>
<dbReference type="Pfam" id="PF13400">
    <property type="entry name" value="Tad"/>
    <property type="match status" value="1"/>
</dbReference>
<dbReference type="AlphaFoldDB" id="A0A917F2M5"/>
<keyword evidence="1" id="KW-0812">Transmembrane</keyword>
<keyword evidence="4" id="KW-1185">Reference proteome</keyword>
<keyword evidence="1" id="KW-1133">Transmembrane helix</keyword>
<evidence type="ECO:0000313" key="3">
    <source>
        <dbReference type="EMBL" id="GGF44636.1"/>
    </source>
</evidence>
<feature type="domain" description="Putative Flp pilus-assembly TadG-like N-terminal" evidence="2">
    <location>
        <begin position="15"/>
        <end position="58"/>
    </location>
</feature>
<protein>
    <recommendedName>
        <fullName evidence="2">Putative Flp pilus-assembly TadG-like N-terminal domain-containing protein</fullName>
    </recommendedName>
</protein>
<gene>
    <name evidence="3" type="ORF">GCM10011366_10480</name>
</gene>
<reference evidence="3" key="2">
    <citation type="submission" date="2020-09" db="EMBL/GenBank/DDBJ databases">
        <authorList>
            <person name="Sun Q."/>
            <person name="Zhou Y."/>
        </authorList>
    </citation>
    <scope>NUCLEOTIDE SEQUENCE</scope>
    <source>
        <strain evidence="3">CGMCC 1.12160</strain>
    </source>
</reference>
<dbReference type="EMBL" id="BMEM01000001">
    <property type="protein sequence ID" value="GGF44636.1"/>
    <property type="molecule type" value="Genomic_DNA"/>
</dbReference>
<evidence type="ECO:0000313" key="4">
    <source>
        <dbReference type="Proteomes" id="UP000605670"/>
    </source>
</evidence>